<reference evidence="7" key="1">
    <citation type="submission" date="2016-06" db="UniProtKB">
        <authorList>
            <consortium name="WormBaseParasite"/>
        </authorList>
    </citation>
    <scope>IDENTIFICATION</scope>
</reference>
<proteinExistence type="inferred from homology"/>
<evidence type="ECO:0000313" key="7">
    <source>
        <dbReference type="WBParaSite" id="GPUH_0002320701-mRNA-1"/>
    </source>
</evidence>
<evidence type="ECO:0000256" key="1">
    <source>
        <dbReference type="ARBA" id="ARBA00005567"/>
    </source>
</evidence>
<keyword evidence="3" id="KW-0812">Transmembrane</keyword>
<dbReference type="InterPro" id="IPR022408">
    <property type="entry name" value="Acyl-CoA-binding_prot_CS"/>
</dbReference>
<dbReference type="Proteomes" id="UP000271098">
    <property type="component" value="Unassembled WGS sequence"/>
</dbReference>
<dbReference type="OrthoDB" id="346910at2759"/>
<keyword evidence="2" id="KW-0446">Lipid-binding</keyword>
<organism evidence="7">
    <name type="scientific">Gongylonema pulchrum</name>
    <dbReference type="NCBI Taxonomy" id="637853"/>
    <lineage>
        <taxon>Eukaryota</taxon>
        <taxon>Metazoa</taxon>
        <taxon>Ecdysozoa</taxon>
        <taxon>Nematoda</taxon>
        <taxon>Chromadorea</taxon>
        <taxon>Rhabditida</taxon>
        <taxon>Spirurina</taxon>
        <taxon>Spiruromorpha</taxon>
        <taxon>Spiruroidea</taxon>
        <taxon>Gongylonematidae</taxon>
        <taxon>Gongylonema</taxon>
    </lineage>
</organism>
<name>A0A183EQD7_9BILA</name>
<keyword evidence="3" id="KW-0472">Membrane</keyword>
<reference evidence="5 6" key="2">
    <citation type="submission" date="2018-11" db="EMBL/GenBank/DDBJ databases">
        <authorList>
            <consortium name="Pathogen Informatics"/>
        </authorList>
    </citation>
    <scope>NUCLEOTIDE SEQUENCE [LARGE SCALE GENOMIC DNA]</scope>
</reference>
<feature type="transmembrane region" description="Helical" evidence="3">
    <location>
        <begin position="130"/>
        <end position="159"/>
    </location>
</feature>
<keyword evidence="3" id="KW-1133">Transmembrane helix</keyword>
<protein>
    <submittedName>
        <fullName evidence="7">ACB domain-containing protein</fullName>
    </submittedName>
</protein>
<dbReference type="AlphaFoldDB" id="A0A183EQD7"/>
<dbReference type="EMBL" id="UYRT01097044">
    <property type="protein sequence ID" value="VDN41107.1"/>
    <property type="molecule type" value="Genomic_DNA"/>
</dbReference>
<dbReference type="GO" id="GO:0000062">
    <property type="term" value="F:fatty-acyl-CoA binding"/>
    <property type="evidence" value="ECO:0007669"/>
    <property type="project" value="InterPro"/>
</dbReference>
<evidence type="ECO:0000256" key="3">
    <source>
        <dbReference type="SAM" id="Phobius"/>
    </source>
</evidence>
<dbReference type="PROSITE" id="PS51228">
    <property type="entry name" value="ACB_2"/>
    <property type="match status" value="1"/>
</dbReference>
<sequence length="162" mass="19350">MPKKFLFQGGGQRMNFEEAAEKVKRLKQRPTDDEMLELYGLYKQATMGDNTTSKPSMPKEFLFQGGGQRMNFEEAAEKVKHLKQRPTDDEMLELYGLYKQATMGDNTTSKPWMIDMKGRMKWDAWEKRKGFAFFLIFVFFYFFLIFLWFLYFFCIFLLIPNL</sequence>
<evidence type="ECO:0000256" key="2">
    <source>
        <dbReference type="ARBA" id="ARBA00023121"/>
    </source>
</evidence>
<evidence type="ECO:0000313" key="6">
    <source>
        <dbReference type="Proteomes" id="UP000271098"/>
    </source>
</evidence>
<evidence type="ECO:0000313" key="5">
    <source>
        <dbReference type="EMBL" id="VDN41107.1"/>
    </source>
</evidence>
<dbReference type="PRINTS" id="PR00689">
    <property type="entry name" value="ACOABINDINGP"/>
</dbReference>
<dbReference type="WBParaSite" id="GPUH_0002320701-mRNA-1">
    <property type="protein sequence ID" value="GPUH_0002320701-mRNA-1"/>
    <property type="gene ID" value="GPUH_0002320701"/>
</dbReference>
<dbReference type="GO" id="GO:0006631">
    <property type="term" value="P:fatty acid metabolic process"/>
    <property type="evidence" value="ECO:0007669"/>
    <property type="project" value="TreeGrafter"/>
</dbReference>
<dbReference type="PANTHER" id="PTHR23310:SF62">
    <property type="entry name" value="ACYL-COA BINDING PROTEIN 1, ISOFORM A"/>
    <property type="match status" value="1"/>
</dbReference>
<keyword evidence="6" id="KW-1185">Reference proteome</keyword>
<comment type="similarity">
    <text evidence="1">Belongs to the ACBP family.</text>
</comment>
<evidence type="ECO:0000259" key="4">
    <source>
        <dbReference type="PROSITE" id="PS51228"/>
    </source>
</evidence>
<dbReference type="Pfam" id="PF00887">
    <property type="entry name" value="ACBP"/>
    <property type="match status" value="2"/>
</dbReference>
<dbReference type="InterPro" id="IPR014352">
    <property type="entry name" value="FERM/acyl-CoA-bd_prot_sf"/>
</dbReference>
<dbReference type="InterPro" id="IPR035984">
    <property type="entry name" value="Acyl-CoA-binding_sf"/>
</dbReference>
<dbReference type="PANTHER" id="PTHR23310">
    <property type="entry name" value="ACYL-COA-BINDING PROTEIN, ACBP"/>
    <property type="match status" value="1"/>
</dbReference>
<accession>A0A183EQD7</accession>
<dbReference type="PROSITE" id="PS00880">
    <property type="entry name" value="ACB_1"/>
    <property type="match status" value="2"/>
</dbReference>
<dbReference type="Gene3D" id="1.20.80.10">
    <property type="match status" value="2"/>
</dbReference>
<feature type="domain" description="ACB" evidence="4">
    <location>
        <begin position="68"/>
        <end position="162"/>
    </location>
</feature>
<dbReference type="InterPro" id="IPR000582">
    <property type="entry name" value="Acyl-CoA-binding_protein"/>
</dbReference>
<gene>
    <name evidence="5" type="ORF">GPUH_LOCUS23178</name>
</gene>
<dbReference type="SUPFAM" id="SSF47027">
    <property type="entry name" value="Acyl-CoA binding protein"/>
    <property type="match status" value="2"/>
</dbReference>